<dbReference type="Gene3D" id="1.50.10.20">
    <property type="match status" value="1"/>
</dbReference>
<dbReference type="EMBL" id="BJFL01000015">
    <property type="protein sequence ID" value="GDY31592.1"/>
    <property type="molecule type" value="Genomic_DNA"/>
</dbReference>
<dbReference type="GO" id="GO:0016102">
    <property type="term" value="P:diterpenoid biosynthetic process"/>
    <property type="evidence" value="ECO:0007669"/>
    <property type="project" value="TreeGrafter"/>
</dbReference>
<reference evidence="3" key="1">
    <citation type="submission" date="2019-04" db="EMBL/GenBank/DDBJ databases">
        <title>Draft genome sequence of Pseudonocardiaceae bacterium SL3-2-4.</title>
        <authorList>
            <person name="Ningsih F."/>
            <person name="Yokota A."/>
            <person name="Sakai Y."/>
            <person name="Nanatani K."/>
            <person name="Yabe S."/>
            <person name="Oetari A."/>
            <person name="Sjamsuridzal W."/>
        </authorList>
    </citation>
    <scope>NUCLEOTIDE SEQUENCE [LARGE SCALE GENOMIC DNA]</scope>
    <source>
        <strain evidence="3">SL3-2-4</strain>
    </source>
</reference>
<protein>
    <recommendedName>
        <fullName evidence="1">Squalene cyclase C-terminal domain-containing protein</fullName>
    </recommendedName>
</protein>
<comment type="caution">
    <text evidence="2">The sequence shown here is derived from an EMBL/GenBank/DDBJ whole genome shotgun (WGS) entry which is preliminary data.</text>
</comment>
<dbReference type="AlphaFoldDB" id="A0A4D4J8N6"/>
<dbReference type="PANTHER" id="PTHR31739:SF25">
    <property type="entry name" value="(E,E)-GERANYLLINALOOL SYNTHASE"/>
    <property type="match status" value="1"/>
</dbReference>
<evidence type="ECO:0000313" key="2">
    <source>
        <dbReference type="EMBL" id="GDY31592.1"/>
    </source>
</evidence>
<evidence type="ECO:0000313" key="3">
    <source>
        <dbReference type="Proteomes" id="UP000298860"/>
    </source>
</evidence>
<dbReference type="InterPro" id="IPR050148">
    <property type="entry name" value="Terpene_synthase-like"/>
</dbReference>
<keyword evidence="3" id="KW-1185">Reference proteome</keyword>
<gene>
    <name evidence="2" type="ORF">GTS_32250</name>
</gene>
<organism evidence="2 3">
    <name type="scientific">Gandjariella thermophila</name>
    <dbReference type="NCBI Taxonomy" id="1931992"/>
    <lineage>
        <taxon>Bacteria</taxon>
        <taxon>Bacillati</taxon>
        <taxon>Actinomycetota</taxon>
        <taxon>Actinomycetes</taxon>
        <taxon>Pseudonocardiales</taxon>
        <taxon>Pseudonocardiaceae</taxon>
        <taxon>Gandjariella</taxon>
    </lineage>
</organism>
<dbReference type="SUPFAM" id="SSF48239">
    <property type="entry name" value="Terpenoid cyclases/Protein prenyltransferases"/>
    <property type="match status" value="2"/>
</dbReference>
<accession>A0A4D4J8N6</accession>
<dbReference type="InterPro" id="IPR008930">
    <property type="entry name" value="Terpenoid_cyclase/PrenylTrfase"/>
</dbReference>
<sequence length="545" mass="56922">MGLTDHHSTDTANAVAALLADMCADPHGEVSPSVYETARLVTLAPWLRGHADRLRFLLAGQRGDGGWGGPDGYDLVPTLSATEALLTSLRRPPDAGVDRGTLITAVDRGLRWLVRRLAGRPSIPDTVAAEILVPALVAAVNAHLDRLASDPLPGLDSWSGGARLDLPSDVDADLVCRLGRAVRTGGTLPTTLHHSLEALGGAARGAPGVVPTGGALGCSPAATAAWLGGRPVAADHPSLRYLEHVQGRHGGPVPGVSPITTFERAWVLAAAATAGIPVAVPPVLLDDLSAAFGGLGVPSGPGLPADADDTAAALYVLAHFGTRQPVDPLWAYRAAGGHFHCFPAERTPSTSTNAHVLRAIGEDARRHPAAAPRCRPAISSVVEWLVERQERDGSWWDKWHASPYYATARCATVLARHGGTVGAAAARAAVRWVLASQHPDGSWGRWAGTFEETAYAVQTLLLAGARVPDDTVARAAARGCAVLLRWPRGEAHPPLWHDKDLYTPVRVVRAEGAAALQLALGDPRVAGLLHGGEAPRDRLAAAGSR</sequence>
<dbReference type="InterPro" id="IPR032696">
    <property type="entry name" value="SQ_cyclase_C"/>
</dbReference>
<dbReference type="Gene3D" id="1.50.10.160">
    <property type="match status" value="1"/>
</dbReference>
<name>A0A4D4J8N6_9PSEU</name>
<dbReference type="Pfam" id="PF13243">
    <property type="entry name" value="SQHop_cyclase_C"/>
    <property type="match status" value="1"/>
</dbReference>
<proteinExistence type="predicted"/>
<dbReference type="Proteomes" id="UP000298860">
    <property type="component" value="Unassembled WGS sequence"/>
</dbReference>
<dbReference type="RefSeq" id="WP_137814650.1">
    <property type="nucleotide sequence ID" value="NZ_BJFL01000015.1"/>
</dbReference>
<dbReference type="GO" id="GO:0010333">
    <property type="term" value="F:terpene synthase activity"/>
    <property type="evidence" value="ECO:0007669"/>
    <property type="project" value="InterPro"/>
</dbReference>
<dbReference type="PANTHER" id="PTHR31739">
    <property type="entry name" value="ENT-COPALYL DIPHOSPHATE SYNTHASE, CHLOROPLASTIC"/>
    <property type="match status" value="1"/>
</dbReference>
<dbReference type="GO" id="GO:0000287">
    <property type="term" value="F:magnesium ion binding"/>
    <property type="evidence" value="ECO:0007669"/>
    <property type="project" value="TreeGrafter"/>
</dbReference>
<dbReference type="OrthoDB" id="9758578at2"/>
<feature type="domain" description="Squalene cyclase C-terminal" evidence="1">
    <location>
        <begin position="372"/>
        <end position="456"/>
    </location>
</feature>
<evidence type="ECO:0000259" key="1">
    <source>
        <dbReference type="Pfam" id="PF13243"/>
    </source>
</evidence>